<dbReference type="AlphaFoldDB" id="A0AAV4RPJ8"/>
<comment type="caution">
    <text evidence="1">The sequence shown here is derived from an EMBL/GenBank/DDBJ whole genome shotgun (WGS) entry which is preliminary data.</text>
</comment>
<proteinExistence type="predicted"/>
<name>A0AAV4RPJ8_9ARAC</name>
<dbReference type="EMBL" id="BPLQ01006465">
    <property type="protein sequence ID" value="GIY22599.1"/>
    <property type="molecule type" value="Genomic_DNA"/>
</dbReference>
<protein>
    <submittedName>
        <fullName evidence="1">Uncharacterized protein</fullName>
    </submittedName>
</protein>
<organism evidence="1 2">
    <name type="scientific">Caerostris darwini</name>
    <dbReference type="NCBI Taxonomy" id="1538125"/>
    <lineage>
        <taxon>Eukaryota</taxon>
        <taxon>Metazoa</taxon>
        <taxon>Ecdysozoa</taxon>
        <taxon>Arthropoda</taxon>
        <taxon>Chelicerata</taxon>
        <taxon>Arachnida</taxon>
        <taxon>Araneae</taxon>
        <taxon>Araneomorphae</taxon>
        <taxon>Entelegynae</taxon>
        <taxon>Araneoidea</taxon>
        <taxon>Araneidae</taxon>
        <taxon>Caerostris</taxon>
    </lineage>
</organism>
<accession>A0AAV4RPJ8</accession>
<sequence>MLGLLSFRPILRSLMEPFPGYFRMLTEGKIRFGLVSNGSYSIQKPNIHFTYKTFMVDMLVTSTTTGEKFYVPGVWQEKMQSLEWHMFNHDCNAGIKTRLSKCCFGIAAHSSCSISSTEESL</sequence>
<evidence type="ECO:0000313" key="2">
    <source>
        <dbReference type="Proteomes" id="UP001054837"/>
    </source>
</evidence>
<evidence type="ECO:0000313" key="1">
    <source>
        <dbReference type="EMBL" id="GIY22599.1"/>
    </source>
</evidence>
<dbReference type="Proteomes" id="UP001054837">
    <property type="component" value="Unassembled WGS sequence"/>
</dbReference>
<gene>
    <name evidence="1" type="ORF">CDAR_463501</name>
</gene>
<reference evidence="1 2" key="1">
    <citation type="submission" date="2021-06" db="EMBL/GenBank/DDBJ databases">
        <title>Caerostris darwini draft genome.</title>
        <authorList>
            <person name="Kono N."/>
            <person name="Arakawa K."/>
        </authorList>
    </citation>
    <scope>NUCLEOTIDE SEQUENCE [LARGE SCALE GENOMIC DNA]</scope>
</reference>
<keyword evidence="2" id="KW-1185">Reference proteome</keyword>